<reference evidence="1" key="1">
    <citation type="journal article" date="2023" name="Mol. Biol. Evol.">
        <title>Third-Generation Sequencing Reveals the Adaptive Role of the Epigenome in Three Deep-Sea Polychaetes.</title>
        <authorList>
            <person name="Perez M."/>
            <person name="Aroh O."/>
            <person name="Sun Y."/>
            <person name="Lan Y."/>
            <person name="Juniper S.K."/>
            <person name="Young C.R."/>
            <person name="Angers B."/>
            <person name="Qian P.Y."/>
        </authorList>
    </citation>
    <scope>NUCLEOTIDE SEQUENCE</scope>
    <source>
        <strain evidence="1">R07B-5</strain>
    </source>
</reference>
<organism evidence="1 2">
    <name type="scientific">Ridgeia piscesae</name>
    <name type="common">Tubeworm</name>
    <dbReference type="NCBI Taxonomy" id="27915"/>
    <lineage>
        <taxon>Eukaryota</taxon>
        <taxon>Metazoa</taxon>
        <taxon>Spiralia</taxon>
        <taxon>Lophotrochozoa</taxon>
        <taxon>Annelida</taxon>
        <taxon>Polychaeta</taxon>
        <taxon>Sedentaria</taxon>
        <taxon>Canalipalpata</taxon>
        <taxon>Sabellida</taxon>
        <taxon>Siboglinidae</taxon>
        <taxon>Ridgeia</taxon>
    </lineage>
</organism>
<dbReference type="EMBL" id="JAODUO010000734">
    <property type="protein sequence ID" value="KAK2175362.1"/>
    <property type="molecule type" value="Genomic_DNA"/>
</dbReference>
<protein>
    <submittedName>
        <fullName evidence="1">Uncharacterized protein</fullName>
    </submittedName>
</protein>
<sequence length="37" mass="3860">MVRSSSEGTGHVVDVVIALDVLDMYSVLCDPHMGGGI</sequence>
<dbReference type="Proteomes" id="UP001209878">
    <property type="component" value="Unassembled WGS sequence"/>
</dbReference>
<comment type="caution">
    <text evidence="1">The sequence shown here is derived from an EMBL/GenBank/DDBJ whole genome shotgun (WGS) entry which is preliminary data.</text>
</comment>
<name>A0AAD9KPZ7_RIDPI</name>
<keyword evidence="2" id="KW-1185">Reference proteome</keyword>
<dbReference type="AlphaFoldDB" id="A0AAD9KPZ7"/>
<proteinExistence type="predicted"/>
<gene>
    <name evidence="1" type="ORF">NP493_737g00001</name>
</gene>
<accession>A0AAD9KPZ7</accession>
<evidence type="ECO:0000313" key="2">
    <source>
        <dbReference type="Proteomes" id="UP001209878"/>
    </source>
</evidence>
<evidence type="ECO:0000313" key="1">
    <source>
        <dbReference type="EMBL" id="KAK2175362.1"/>
    </source>
</evidence>